<feature type="transmembrane region" description="Helical" evidence="2">
    <location>
        <begin position="50"/>
        <end position="70"/>
    </location>
</feature>
<proteinExistence type="predicted"/>
<comment type="caution">
    <text evidence="3">The sequence shown here is derived from an EMBL/GenBank/DDBJ whole genome shotgun (WGS) entry which is preliminary data.</text>
</comment>
<evidence type="ECO:0000313" key="4">
    <source>
        <dbReference type="Proteomes" id="UP001296706"/>
    </source>
</evidence>
<feature type="region of interest" description="Disordered" evidence="1">
    <location>
        <begin position="75"/>
        <end position="97"/>
    </location>
</feature>
<dbReference type="RefSeq" id="WP_169397007.1">
    <property type="nucleotide sequence ID" value="NZ_BAAAJH010000009.1"/>
</dbReference>
<dbReference type="Proteomes" id="UP001296706">
    <property type="component" value="Unassembled WGS sequence"/>
</dbReference>
<dbReference type="InterPro" id="IPR021449">
    <property type="entry name" value="DUF3099"/>
</dbReference>
<feature type="transmembrane region" description="Helical" evidence="2">
    <location>
        <begin position="26"/>
        <end position="44"/>
    </location>
</feature>
<keyword evidence="2" id="KW-0472">Membrane</keyword>
<sequence length="108" mass="11368">MSTTPPVITDAAPSFHDEQARRRRTYVILMVVHIVGFAASYPLYLWTPVAGVVAVVLTGVLPWVAVLLANDAGRRGGGRRGVGGTKRTLPSTAGATPSVVVVPRHDAP</sequence>
<name>A0ABX1RHS7_9PSEU</name>
<keyword evidence="4" id="KW-1185">Reference proteome</keyword>
<dbReference type="EMBL" id="JAAXKY010000055">
    <property type="protein sequence ID" value="NMH78940.1"/>
    <property type="molecule type" value="Genomic_DNA"/>
</dbReference>
<gene>
    <name evidence="3" type="ORF">HF577_17840</name>
</gene>
<evidence type="ECO:0000256" key="2">
    <source>
        <dbReference type="SAM" id="Phobius"/>
    </source>
</evidence>
<reference evidence="3 4" key="1">
    <citation type="submission" date="2020-04" db="EMBL/GenBank/DDBJ databases">
        <authorList>
            <person name="Klaysubun C."/>
            <person name="Duangmal K."/>
            <person name="Lipun K."/>
        </authorList>
    </citation>
    <scope>NUCLEOTIDE SEQUENCE [LARGE SCALE GENOMIC DNA]</scope>
    <source>
        <strain evidence="3 4">JCM 11839</strain>
    </source>
</reference>
<organism evidence="3 4">
    <name type="scientific">Pseudonocardia xinjiangensis</name>
    <dbReference type="NCBI Taxonomy" id="75289"/>
    <lineage>
        <taxon>Bacteria</taxon>
        <taxon>Bacillati</taxon>
        <taxon>Actinomycetota</taxon>
        <taxon>Actinomycetes</taxon>
        <taxon>Pseudonocardiales</taxon>
        <taxon>Pseudonocardiaceae</taxon>
        <taxon>Pseudonocardia</taxon>
    </lineage>
</organism>
<accession>A0ABX1RHS7</accession>
<keyword evidence="2" id="KW-0812">Transmembrane</keyword>
<evidence type="ECO:0000313" key="3">
    <source>
        <dbReference type="EMBL" id="NMH78940.1"/>
    </source>
</evidence>
<dbReference type="Pfam" id="PF11298">
    <property type="entry name" value="DUF3099"/>
    <property type="match status" value="1"/>
</dbReference>
<evidence type="ECO:0000256" key="1">
    <source>
        <dbReference type="SAM" id="MobiDB-lite"/>
    </source>
</evidence>
<keyword evidence="2" id="KW-1133">Transmembrane helix</keyword>
<protein>
    <submittedName>
        <fullName evidence="3">DUF3099 domain-containing protein</fullName>
    </submittedName>
</protein>